<name>A0A8H6CIE2_9LECA</name>
<dbReference type="RefSeq" id="XP_037152990.1">
    <property type="nucleotide sequence ID" value="XM_037301356.1"/>
</dbReference>
<proteinExistence type="predicted"/>
<dbReference type="Proteomes" id="UP000593566">
    <property type="component" value="Unassembled WGS sequence"/>
</dbReference>
<dbReference type="InterPro" id="IPR032675">
    <property type="entry name" value="LRR_dom_sf"/>
</dbReference>
<dbReference type="AlphaFoldDB" id="A0A8H6CIE2"/>
<evidence type="ECO:0008006" key="3">
    <source>
        <dbReference type="Google" id="ProtNLM"/>
    </source>
</evidence>
<evidence type="ECO:0000313" key="2">
    <source>
        <dbReference type="Proteomes" id="UP000593566"/>
    </source>
</evidence>
<sequence>MANALLALDVDVQLMILEVLSKSSPKTLLNVALSSRSLFQFSRSFIYRVIHFTFNRSRRDVNRRLVKQLLTDDGLSAKVREIRILWAPSAKLQPGEGSKEDLELLGRALPRLTGLKTFIWDAQYPILSWLLKTLQTHHPQCLLYTRHPGSQDSAQTLPRLCASPCLFSLDVTLTSGQYQAFKELKKVLSSAPNLRDLTIASAFNIPHVSPDEVQGEPQILLLRSLELYGPIFGLVKLPIAWQMLERLSLDSVSYLPTFMPDFAGLKSLRLRAGDSGGNSEPLGIVLQECKKLEVLDLTGFTSCIRISEEGLWENAGKTLIKLRLHEDENVGRGGERLVLSFGDMGRITKYCRNLRSLGLDIQCNGQEWLNILIENPQHDNPTSPKATEDSVPGIWQYLWQEIHNSRVRRGHPVPTPRLRSLDLIAGSKSPAASRLYSLDTLRADQQRFTFDLSDRDDEARLGVAHVHCAELKALRSKLSSADPLWTHQQELIMNTATERATKGPHIRMPFVMDGEMVRPSPFWDRLDDDRFYHR</sequence>
<comment type="caution">
    <text evidence="1">The sequence shown here is derived from an EMBL/GenBank/DDBJ whole genome shotgun (WGS) entry which is preliminary data.</text>
</comment>
<dbReference type="EMBL" id="JACCJB010000009">
    <property type="protein sequence ID" value="KAF6223930.1"/>
    <property type="molecule type" value="Genomic_DNA"/>
</dbReference>
<reference evidence="1 2" key="1">
    <citation type="journal article" date="2020" name="Genomics">
        <title>Complete, high-quality genomes from long-read metagenomic sequencing of two wolf lichen thalli reveals enigmatic genome architecture.</title>
        <authorList>
            <person name="McKenzie S.K."/>
            <person name="Walston R.F."/>
            <person name="Allen J.L."/>
        </authorList>
    </citation>
    <scope>NUCLEOTIDE SEQUENCE [LARGE SCALE GENOMIC DNA]</scope>
    <source>
        <strain evidence="1">WasteWater1</strain>
    </source>
</reference>
<dbReference type="SUPFAM" id="SSF52047">
    <property type="entry name" value="RNI-like"/>
    <property type="match status" value="1"/>
</dbReference>
<protein>
    <recommendedName>
        <fullName evidence="3">F-box domain-containing protein</fullName>
    </recommendedName>
</protein>
<evidence type="ECO:0000313" key="1">
    <source>
        <dbReference type="EMBL" id="KAF6223930.1"/>
    </source>
</evidence>
<keyword evidence="2" id="KW-1185">Reference proteome</keyword>
<dbReference type="GeneID" id="59338894"/>
<dbReference type="Gene3D" id="3.80.10.10">
    <property type="entry name" value="Ribonuclease Inhibitor"/>
    <property type="match status" value="1"/>
</dbReference>
<organism evidence="1 2">
    <name type="scientific">Letharia lupina</name>
    <dbReference type="NCBI Taxonomy" id="560253"/>
    <lineage>
        <taxon>Eukaryota</taxon>
        <taxon>Fungi</taxon>
        <taxon>Dikarya</taxon>
        <taxon>Ascomycota</taxon>
        <taxon>Pezizomycotina</taxon>
        <taxon>Lecanoromycetes</taxon>
        <taxon>OSLEUM clade</taxon>
        <taxon>Lecanoromycetidae</taxon>
        <taxon>Lecanorales</taxon>
        <taxon>Lecanorineae</taxon>
        <taxon>Parmeliaceae</taxon>
        <taxon>Letharia</taxon>
    </lineage>
</organism>
<accession>A0A8H6CIE2</accession>
<gene>
    <name evidence="1" type="ORF">HO133_010504</name>
</gene>